<dbReference type="InterPro" id="IPR020966">
    <property type="entry name" value="ALMT"/>
</dbReference>
<keyword evidence="3" id="KW-0813">Transport</keyword>
<evidence type="ECO:0000256" key="5">
    <source>
        <dbReference type="ARBA" id="ARBA00022989"/>
    </source>
</evidence>
<name>A0AA88V498_9ASTE</name>
<evidence type="ECO:0000256" key="6">
    <source>
        <dbReference type="ARBA" id="ARBA00023065"/>
    </source>
</evidence>
<dbReference type="PANTHER" id="PTHR31086">
    <property type="entry name" value="ALUMINUM-ACTIVATED MALATE TRANSPORTER 10"/>
    <property type="match status" value="1"/>
</dbReference>
<dbReference type="GO" id="GO:0016020">
    <property type="term" value="C:membrane"/>
    <property type="evidence" value="ECO:0007669"/>
    <property type="project" value="UniProtKB-SubCell"/>
</dbReference>
<comment type="subcellular location">
    <subcellularLocation>
        <location evidence="1">Membrane</location>
        <topology evidence="1">Multi-pass membrane protein</topology>
    </subcellularLocation>
</comment>
<sequence>MKLPFISLIMRKYSMSSSANKRRDTSRLDPCKSATEKFLVIPKLTALDKNLLRPSMTVMKIKAEDILDEDLGNFQKFPPESIKETRISQKRSKRESNSRVLVGLQQVELAPAERRQVFRSELQRVGTAGAKVLRELGNKVRRMEKLGSADILNEVHEAAEELQKKVDRKSYLLVNAEDWEIGKPPKEVEDPQQFFQMDDDEITILEYKSQSETILDFRSISTSRSWDDRNFNMDIKYIPPVDVPSNDMYGKQTSLPSQISHKPHAVPEQESKTYESASILSLATFTSLLIEFVARLQNLVDSFEELSEKAKFKEPNVSPAEAEEVGLWTRFCRINNPSALLILLKSLARKQSLKNPVSHQLKRKRFTYGRGPVGSTILGRHMVRAKCIFQQVESYFDLRLGIQ</sequence>
<dbReference type="AlphaFoldDB" id="A0AA88V498"/>
<keyword evidence="10" id="KW-1185">Reference proteome</keyword>
<dbReference type="Pfam" id="PF11744">
    <property type="entry name" value="ALMT"/>
    <property type="match status" value="1"/>
</dbReference>
<evidence type="ECO:0000256" key="1">
    <source>
        <dbReference type="ARBA" id="ARBA00004141"/>
    </source>
</evidence>
<dbReference type="EMBL" id="JAVXUP010002772">
    <property type="protein sequence ID" value="KAK3001504.1"/>
    <property type="molecule type" value="Genomic_DNA"/>
</dbReference>
<gene>
    <name evidence="9" type="ORF">RJ639_020585</name>
</gene>
<reference evidence="9" key="1">
    <citation type="submission" date="2022-12" db="EMBL/GenBank/DDBJ databases">
        <title>Draft genome assemblies for two species of Escallonia (Escalloniales).</title>
        <authorList>
            <person name="Chanderbali A."/>
            <person name="Dervinis C."/>
            <person name="Anghel I."/>
            <person name="Soltis D."/>
            <person name="Soltis P."/>
            <person name="Zapata F."/>
        </authorList>
    </citation>
    <scope>NUCLEOTIDE SEQUENCE</scope>
    <source>
        <strain evidence="9">UCBG64.0493</strain>
        <tissue evidence="9">Leaf</tissue>
    </source>
</reference>
<accession>A0AA88V498</accession>
<comment type="caution">
    <text evidence="9">The sequence shown here is derived from an EMBL/GenBank/DDBJ whole genome shotgun (WGS) entry which is preliminary data.</text>
</comment>
<dbReference type="GO" id="GO:0015743">
    <property type="term" value="P:malate transport"/>
    <property type="evidence" value="ECO:0007669"/>
    <property type="project" value="InterPro"/>
</dbReference>
<keyword evidence="7" id="KW-0472">Membrane</keyword>
<dbReference type="Proteomes" id="UP001188597">
    <property type="component" value="Unassembled WGS sequence"/>
</dbReference>
<protein>
    <submittedName>
        <fullName evidence="9">Uncharacterized protein</fullName>
    </submittedName>
</protein>
<keyword evidence="6" id="KW-0406">Ion transport</keyword>
<keyword evidence="4" id="KW-0812">Transmembrane</keyword>
<evidence type="ECO:0000256" key="2">
    <source>
        <dbReference type="ARBA" id="ARBA00007079"/>
    </source>
</evidence>
<proteinExistence type="inferred from homology"/>
<comment type="similarity">
    <text evidence="2">Belongs to the aromatic acid exporter (TC 2.A.85) family.</text>
</comment>
<organism evidence="9 10">
    <name type="scientific">Escallonia herrerae</name>
    <dbReference type="NCBI Taxonomy" id="1293975"/>
    <lineage>
        <taxon>Eukaryota</taxon>
        <taxon>Viridiplantae</taxon>
        <taxon>Streptophyta</taxon>
        <taxon>Embryophyta</taxon>
        <taxon>Tracheophyta</taxon>
        <taxon>Spermatophyta</taxon>
        <taxon>Magnoliopsida</taxon>
        <taxon>eudicotyledons</taxon>
        <taxon>Gunneridae</taxon>
        <taxon>Pentapetalae</taxon>
        <taxon>asterids</taxon>
        <taxon>campanulids</taxon>
        <taxon>Escalloniales</taxon>
        <taxon>Escalloniaceae</taxon>
        <taxon>Escallonia</taxon>
    </lineage>
</organism>
<evidence type="ECO:0000313" key="10">
    <source>
        <dbReference type="Proteomes" id="UP001188597"/>
    </source>
</evidence>
<dbReference type="GO" id="GO:0034220">
    <property type="term" value="P:monoatomic ion transmembrane transport"/>
    <property type="evidence" value="ECO:0007669"/>
    <property type="project" value="UniProtKB-KW"/>
</dbReference>
<evidence type="ECO:0000256" key="3">
    <source>
        <dbReference type="ARBA" id="ARBA00022448"/>
    </source>
</evidence>
<evidence type="ECO:0000313" key="9">
    <source>
        <dbReference type="EMBL" id="KAK3001504.1"/>
    </source>
</evidence>
<keyword evidence="8" id="KW-0407">Ion channel</keyword>
<keyword evidence="5" id="KW-1133">Transmembrane helix</keyword>
<evidence type="ECO:0000256" key="4">
    <source>
        <dbReference type="ARBA" id="ARBA00022692"/>
    </source>
</evidence>
<evidence type="ECO:0000256" key="7">
    <source>
        <dbReference type="ARBA" id="ARBA00023136"/>
    </source>
</evidence>
<evidence type="ECO:0000256" key="8">
    <source>
        <dbReference type="ARBA" id="ARBA00023303"/>
    </source>
</evidence>